<gene>
    <name evidence="1" type="ORF">SAMN04487891_11737</name>
    <name evidence="2" type="ORF">SAMN05216293_4077</name>
</gene>
<dbReference type="STRING" id="1055723.SAMN05216293_4077"/>
<dbReference type="RefSeq" id="WP_072883014.1">
    <property type="nucleotide sequence ID" value="NZ_FOKU01000017.1"/>
</dbReference>
<organism evidence="2 3">
    <name type="scientific">Flagellimonas taeanensis</name>
    <dbReference type="NCBI Taxonomy" id="1005926"/>
    <lineage>
        <taxon>Bacteria</taxon>
        <taxon>Pseudomonadati</taxon>
        <taxon>Bacteroidota</taxon>
        <taxon>Flavobacteriia</taxon>
        <taxon>Flavobacteriales</taxon>
        <taxon>Flavobacteriaceae</taxon>
        <taxon>Flagellimonas</taxon>
    </lineage>
</organism>
<dbReference type="EMBL" id="FRAT01000015">
    <property type="protein sequence ID" value="SHL69298.1"/>
    <property type="molecule type" value="Genomic_DNA"/>
</dbReference>
<reference evidence="2 3" key="1">
    <citation type="submission" date="2016-11" db="EMBL/GenBank/DDBJ databases">
        <authorList>
            <person name="Varghese N."/>
            <person name="Submissions S."/>
        </authorList>
    </citation>
    <scope>NUCLEOTIDE SEQUENCE [LARGE SCALE GENOMIC DNA]</scope>
    <source>
        <strain evidence="2 3">CGMCC 1.12174</strain>
        <strain evidence="1 4">DSM 26351</strain>
    </source>
</reference>
<evidence type="ECO:0000313" key="1">
    <source>
        <dbReference type="EMBL" id="SFC65446.1"/>
    </source>
</evidence>
<comment type="caution">
    <text evidence="2">The sequence shown here is derived from an EMBL/GenBank/DDBJ whole genome shotgun (WGS) entry which is preliminary data.</text>
</comment>
<protein>
    <recommendedName>
        <fullName evidence="5">DUF748 domain-containing protein</fullName>
    </recommendedName>
</protein>
<dbReference type="Proteomes" id="UP000198940">
    <property type="component" value="Unassembled WGS sequence"/>
</dbReference>
<evidence type="ECO:0000313" key="4">
    <source>
        <dbReference type="Proteomes" id="UP000198940"/>
    </source>
</evidence>
<proteinExistence type="predicted"/>
<evidence type="ECO:0008006" key="5">
    <source>
        <dbReference type="Google" id="ProtNLM"/>
    </source>
</evidence>
<dbReference type="OrthoDB" id="9771783at2"/>
<name>A0A1M7CPU6_9FLAO</name>
<sequence>MTKQGKKIYKRKRYLLPAILIVLLIALRIVLPYIVKNYVNKVLADIPGYYGQVEDIDLSLITGAYTIDHLYLNKVNAGSQIPFLDFEKTNISIEWSSLLKGKVVSEINMTRPTVIYVFEDQQKESESDADIDDWSKALTDLVPIDINKLEIHGGKMAFVQLTADPNIDLHLDQIELYATNLRNVVRTEARLPSNLSADAISIGGGNLHLEGQMDLVKQIPDMDLALSLENANATALNDFTDHYAGIDFDKGTFNLYSELAIADGYLKGYLKPILKDTKLIGKEDAFLETLWEGFVGFFKFVLKNHKQNTLATKVPIEGDLNDVKTKTWPTVTNIFKNAWIKAFKGIVDNDIEFENVQETANSKKDEKKKTKN</sequence>
<dbReference type="EMBL" id="FOKU01000017">
    <property type="protein sequence ID" value="SFC65446.1"/>
    <property type="molecule type" value="Genomic_DNA"/>
</dbReference>
<dbReference type="Pfam" id="PF05359">
    <property type="entry name" value="DUF748"/>
    <property type="match status" value="2"/>
</dbReference>
<dbReference type="InterPro" id="IPR008023">
    <property type="entry name" value="DUF748"/>
</dbReference>
<evidence type="ECO:0000313" key="2">
    <source>
        <dbReference type="EMBL" id="SHL69298.1"/>
    </source>
</evidence>
<evidence type="ECO:0000313" key="3">
    <source>
        <dbReference type="Proteomes" id="UP000184031"/>
    </source>
</evidence>
<dbReference type="Proteomes" id="UP000184031">
    <property type="component" value="Unassembled WGS sequence"/>
</dbReference>
<keyword evidence="4" id="KW-1185">Reference proteome</keyword>
<accession>A0A1M7CPU6</accession>
<dbReference type="AlphaFoldDB" id="A0A1M7CPU6"/>